<dbReference type="Pfam" id="PF00550">
    <property type="entry name" value="PP-binding"/>
    <property type="match status" value="1"/>
</dbReference>
<evidence type="ECO:0000313" key="5">
    <source>
        <dbReference type="EMBL" id="CCQ51337.1"/>
    </source>
</evidence>
<dbReference type="GO" id="GO:0005829">
    <property type="term" value="C:cytosol"/>
    <property type="evidence" value="ECO:0007669"/>
    <property type="project" value="TreeGrafter"/>
</dbReference>
<evidence type="ECO:0000256" key="3">
    <source>
        <dbReference type="SAM" id="MobiDB-lite"/>
    </source>
</evidence>
<dbReference type="InterPro" id="IPR009081">
    <property type="entry name" value="PP-bd_ACP"/>
</dbReference>
<feature type="domain" description="Carrier" evidence="4">
    <location>
        <begin position="88"/>
        <end position="163"/>
    </location>
</feature>
<reference evidence="5 6" key="2">
    <citation type="submission" date="2013-09" db="EMBL/GenBank/DDBJ databases">
        <title>Whole genome comparison of six Crocosphaera watsonii strains with differing phenotypes.</title>
        <authorList>
            <person name="Bench S.R."/>
            <person name="Heller P."/>
            <person name="Frank I."/>
            <person name="Arciniega M."/>
            <person name="Shilova I.N."/>
            <person name="Zehr J.P."/>
        </authorList>
    </citation>
    <scope>NUCLEOTIDE SEQUENCE [LARGE SCALE GENOMIC DNA]</scope>
    <source>
        <strain evidence="5 6">WH 8502</strain>
    </source>
</reference>
<dbReference type="InterPro" id="IPR036736">
    <property type="entry name" value="ACP-like_sf"/>
</dbReference>
<reference evidence="5 6" key="1">
    <citation type="submission" date="2013-01" db="EMBL/GenBank/DDBJ databases">
        <authorList>
            <person name="Bench S."/>
        </authorList>
    </citation>
    <scope>NUCLEOTIDE SEQUENCE [LARGE SCALE GENOMIC DNA]</scope>
    <source>
        <strain evidence="5 6">WH 8502</strain>
    </source>
</reference>
<keyword evidence="2" id="KW-0597">Phosphoprotein</keyword>
<dbReference type="GO" id="GO:0043041">
    <property type="term" value="P:amino acid activation for nonribosomal peptide biosynthetic process"/>
    <property type="evidence" value="ECO:0007669"/>
    <property type="project" value="TreeGrafter"/>
</dbReference>
<evidence type="ECO:0000256" key="2">
    <source>
        <dbReference type="ARBA" id="ARBA00022553"/>
    </source>
</evidence>
<gene>
    <name evidence="5" type="ORF">CWATWH8502_2102</name>
</gene>
<feature type="region of interest" description="Disordered" evidence="3">
    <location>
        <begin position="1"/>
        <end position="39"/>
    </location>
</feature>
<sequence>MSKSAHTPDHPLSPSPPLPVPPSPRPPLSPSPQTPPIREFLGEKLPNYMIPSRFVELESLPLTPNGKIDRNALPEPKDRQQLTETYVSPRTEIERTIATIWQEVLKVETIGINDPFFELGGHSLSMVRVHSKVREAFSSDISLVEMFQYPTISELSTYFERQKSKQPVVEPSEFRNERLTAGKKRLQQRRQKNKKS</sequence>
<dbReference type="FunFam" id="1.10.1200.10:FF:000016">
    <property type="entry name" value="Non-ribosomal peptide synthase"/>
    <property type="match status" value="1"/>
</dbReference>
<dbReference type="Gene3D" id="1.10.1200.10">
    <property type="entry name" value="ACP-like"/>
    <property type="match status" value="1"/>
</dbReference>
<keyword evidence="1" id="KW-0596">Phosphopantetheine</keyword>
<evidence type="ECO:0000313" key="6">
    <source>
        <dbReference type="Proteomes" id="UP000018348"/>
    </source>
</evidence>
<evidence type="ECO:0000259" key="4">
    <source>
        <dbReference type="PROSITE" id="PS50075"/>
    </source>
</evidence>
<dbReference type="GO" id="GO:0072330">
    <property type="term" value="P:monocarboxylic acid biosynthetic process"/>
    <property type="evidence" value="ECO:0007669"/>
    <property type="project" value="UniProtKB-ARBA"/>
</dbReference>
<dbReference type="SMART" id="SM00823">
    <property type="entry name" value="PKS_PP"/>
    <property type="match status" value="1"/>
</dbReference>
<feature type="compositionally biased region" description="Pro residues" evidence="3">
    <location>
        <begin position="11"/>
        <end position="35"/>
    </location>
</feature>
<dbReference type="SUPFAM" id="SSF47336">
    <property type="entry name" value="ACP-like"/>
    <property type="match status" value="1"/>
</dbReference>
<dbReference type="GO" id="GO:0031177">
    <property type="term" value="F:phosphopantetheine binding"/>
    <property type="evidence" value="ECO:0007669"/>
    <property type="project" value="InterPro"/>
</dbReference>
<dbReference type="PANTHER" id="PTHR45527:SF14">
    <property type="entry name" value="PLIPASTATIN SYNTHASE SUBUNIT B"/>
    <property type="match status" value="1"/>
</dbReference>
<organism evidence="5 6">
    <name type="scientific">Crocosphaera watsonii WH 8502</name>
    <dbReference type="NCBI Taxonomy" id="423474"/>
    <lineage>
        <taxon>Bacteria</taxon>
        <taxon>Bacillati</taxon>
        <taxon>Cyanobacteriota</taxon>
        <taxon>Cyanophyceae</taxon>
        <taxon>Oscillatoriophycideae</taxon>
        <taxon>Chroococcales</taxon>
        <taxon>Aphanothecaceae</taxon>
        <taxon>Crocosphaera</taxon>
    </lineage>
</organism>
<evidence type="ECO:0000256" key="1">
    <source>
        <dbReference type="ARBA" id="ARBA00022450"/>
    </source>
</evidence>
<dbReference type="EMBL" id="CAQK01000454">
    <property type="protein sequence ID" value="CCQ51337.1"/>
    <property type="molecule type" value="Genomic_DNA"/>
</dbReference>
<protein>
    <submittedName>
        <fullName evidence="5">Peptide synthetase</fullName>
    </submittedName>
</protein>
<comment type="caution">
    <text evidence="5">The sequence shown here is derived from an EMBL/GenBank/DDBJ whole genome shotgun (WGS) entry which is preliminary data.</text>
</comment>
<dbReference type="SUPFAM" id="SSF56801">
    <property type="entry name" value="Acetyl-CoA synthetase-like"/>
    <property type="match status" value="1"/>
</dbReference>
<dbReference type="AlphaFoldDB" id="T2IEW2"/>
<feature type="region of interest" description="Disordered" evidence="3">
    <location>
        <begin position="165"/>
        <end position="196"/>
    </location>
</feature>
<dbReference type="PROSITE" id="PS50075">
    <property type="entry name" value="CARRIER"/>
    <property type="match status" value="1"/>
</dbReference>
<feature type="compositionally biased region" description="Basic residues" evidence="3">
    <location>
        <begin position="181"/>
        <end position="196"/>
    </location>
</feature>
<accession>T2IEW2</accession>
<dbReference type="Proteomes" id="UP000018348">
    <property type="component" value="Unassembled WGS sequence"/>
</dbReference>
<name>T2IEW2_CROWT</name>
<proteinExistence type="predicted"/>
<dbReference type="PANTHER" id="PTHR45527">
    <property type="entry name" value="NONRIBOSOMAL PEPTIDE SYNTHETASE"/>
    <property type="match status" value="1"/>
</dbReference>
<dbReference type="Gene3D" id="3.30.300.30">
    <property type="match status" value="1"/>
</dbReference>
<dbReference type="GO" id="GO:0044550">
    <property type="term" value="P:secondary metabolite biosynthetic process"/>
    <property type="evidence" value="ECO:0007669"/>
    <property type="project" value="TreeGrafter"/>
</dbReference>
<dbReference type="InterPro" id="IPR020806">
    <property type="entry name" value="PKS_PP-bd"/>
</dbReference>
<dbReference type="InterPro" id="IPR045851">
    <property type="entry name" value="AMP-bd_C_sf"/>
</dbReference>